<comment type="caution">
    <text evidence="2">The sequence shown here is derived from an EMBL/GenBank/DDBJ whole genome shotgun (WGS) entry which is preliminary data.</text>
</comment>
<organism evidence="2 3">
    <name type="scientific">Symbiodinium natans</name>
    <dbReference type="NCBI Taxonomy" id="878477"/>
    <lineage>
        <taxon>Eukaryota</taxon>
        <taxon>Sar</taxon>
        <taxon>Alveolata</taxon>
        <taxon>Dinophyceae</taxon>
        <taxon>Suessiales</taxon>
        <taxon>Symbiodiniaceae</taxon>
        <taxon>Symbiodinium</taxon>
    </lineage>
</organism>
<feature type="region of interest" description="Disordered" evidence="1">
    <location>
        <begin position="143"/>
        <end position="191"/>
    </location>
</feature>
<name>A0A812KRS5_9DINO</name>
<sequence length="215" mass="24685">MAGDGSNGLDFLQGRWAVEFTDAGGSKTLTAEVEVAGNVASYKSQSQTASDGPYKYQITCSPVGVVEIKDSSGLIWWLQKYSPWVRSPFEQKGCRSSQAIWLLDPEMNDPTPNGSLSKIVWWLRTSPIPVLKRQEALTRLSGRTVQPKARAVRKSKMRMQMERQKRKERKKRTERKERKRKKTEVEDLSTRRRPRLEAADCGWARLSRLLRTRRC</sequence>
<dbReference type="AlphaFoldDB" id="A0A812KRS5"/>
<keyword evidence="3" id="KW-1185">Reference proteome</keyword>
<gene>
    <name evidence="2" type="primary">EPS15</name>
    <name evidence="2" type="ORF">SNAT2548_LOCUS9160</name>
</gene>
<evidence type="ECO:0000256" key="1">
    <source>
        <dbReference type="SAM" id="MobiDB-lite"/>
    </source>
</evidence>
<reference evidence="2" key="1">
    <citation type="submission" date="2021-02" db="EMBL/GenBank/DDBJ databases">
        <authorList>
            <person name="Dougan E. K."/>
            <person name="Rhodes N."/>
            <person name="Thang M."/>
            <person name="Chan C."/>
        </authorList>
    </citation>
    <scope>NUCLEOTIDE SEQUENCE</scope>
</reference>
<protein>
    <submittedName>
        <fullName evidence="2">EPS15 protein</fullName>
    </submittedName>
</protein>
<proteinExistence type="predicted"/>
<dbReference type="OrthoDB" id="10436620at2759"/>
<feature type="compositionally biased region" description="Basic residues" evidence="1">
    <location>
        <begin position="166"/>
        <end position="182"/>
    </location>
</feature>
<evidence type="ECO:0000313" key="3">
    <source>
        <dbReference type="Proteomes" id="UP000604046"/>
    </source>
</evidence>
<dbReference type="Proteomes" id="UP000604046">
    <property type="component" value="Unassembled WGS sequence"/>
</dbReference>
<accession>A0A812KRS5</accession>
<dbReference type="EMBL" id="CAJNDS010000702">
    <property type="protein sequence ID" value="CAE7228918.1"/>
    <property type="molecule type" value="Genomic_DNA"/>
</dbReference>
<evidence type="ECO:0000313" key="2">
    <source>
        <dbReference type="EMBL" id="CAE7228918.1"/>
    </source>
</evidence>